<keyword evidence="3" id="KW-1185">Reference proteome</keyword>
<dbReference type="Proteomes" id="UP000282311">
    <property type="component" value="Unassembled WGS sequence"/>
</dbReference>
<evidence type="ECO:0000313" key="3">
    <source>
        <dbReference type="Proteomes" id="UP000282311"/>
    </source>
</evidence>
<protein>
    <submittedName>
        <fullName evidence="2">Uncharacterized protein</fullName>
    </submittedName>
</protein>
<sequence>MSNKYNNNKHDAAPSDNQTPDTNEHGELRSGRLSVIKNNNPNEDGPENEYLNEATNSRGDH</sequence>
<accession>A0A3B0AUU3</accession>
<evidence type="ECO:0000256" key="1">
    <source>
        <dbReference type="SAM" id="MobiDB-lite"/>
    </source>
</evidence>
<dbReference type="RefSeq" id="WP_120751722.1">
    <property type="nucleotide sequence ID" value="NZ_RBAH01000043.1"/>
</dbReference>
<comment type="caution">
    <text evidence="2">The sequence shown here is derived from an EMBL/GenBank/DDBJ whole genome shotgun (WGS) entry which is preliminary data.</text>
</comment>
<feature type="region of interest" description="Disordered" evidence="1">
    <location>
        <begin position="1"/>
        <end position="61"/>
    </location>
</feature>
<reference evidence="2 3" key="1">
    <citation type="journal article" date="2007" name="Int. J. Syst. Evol. Microbiol.">
        <title>Paenibacillus ginsengarvi sp. nov., isolated from soil from ginseng cultivation.</title>
        <authorList>
            <person name="Yoon M.H."/>
            <person name="Ten L.N."/>
            <person name="Im W.T."/>
        </authorList>
    </citation>
    <scope>NUCLEOTIDE SEQUENCE [LARGE SCALE GENOMIC DNA]</scope>
    <source>
        <strain evidence="2 3">KCTC 13059</strain>
    </source>
</reference>
<proteinExistence type="predicted"/>
<dbReference type="EMBL" id="RBAH01000043">
    <property type="protein sequence ID" value="RKN64302.1"/>
    <property type="molecule type" value="Genomic_DNA"/>
</dbReference>
<dbReference type="AlphaFoldDB" id="A0A3B0AUU3"/>
<organism evidence="2 3">
    <name type="scientific">Paenibacillus ginsengarvi</name>
    <dbReference type="NCBI Taxonomy" id="400777"/>
    <lineage>
        <taxon>Bacteria</taxon>
        <taxon>Bacillati</taxon>
        <taxon>Bacillota</taxon>
        <taxon>Bacilli</taxon>
        <taxon>Bacillales</taxon>
        <taxon>Paenibacillaceae</taxon>
        <taxon>Paenibacillus</taxon>
    </lineage>
</organism>
<gene>
    <name evidence="2" type="ORF">D7M11_33985</name>
</gene>
<dbReference type="OrthoDB" id="2629328at2"/>
<name>A0A3B0AUU3_9BACL</name>
<evidence type="ECO:0000313" key="2">
    <source>
        <dbReference type="EMBL" id="RKN64302.1"/>
    </source>
</evidence>